<evidence type="ECO:0000313" key="1">
    <source>
        <dbReference type="EMBL" id="JAD85745.1"/>
    </source>
</evidence>
<dbReference type="EMBL" id="GBRH01212150">
    <property type="protein sequence ID" value="JAD85745.1"/>
    <property type="molecule type" value="Transcribed_RNA"/>
</dbReference>
<reference evidence="1" key="1">
    <citation type="submission" date="2014-09" db="EMBL/GenBank/DDBJ databases">
        <authorList>
            <person name="Magalhaes I.L.F."/>
            <person name="Oliveira U."/>
            <person name="Santos F.R."/>
            <person name="Vidigal T.H.D.A."/>
            <person name="Brescovit A.D."/>
            <person name="Santos A.J."/>
        </authorList>
    </citation>
    <scope>NUCLEOTIDE SEQUENCE</scope>
    <source>
        <tissue evidence="1">Shoot tissue taken approximately 20 cm above the soil surface</tissue>
    </source>
</reference>
<organism evidence="1">
    <name type="scientific">Arundo donax</name>
    <name type="common">Giant reed</name>
    <name type="synonym">Donax arundinaceus</name>
    <dbReference type="NCBI Taxonomy" id="35708"/>
    <lineage>
        <taxon>Eukaryota</taxon>
        <taxon>Viridiplantae</taxon>
        <taxon>Streptophyta</taxon>
        <taxon>Embryophyta</taxon>
        <taxon>Tracheophyta</taxon>
        <taxon>Spermatophyta</taxon>
        <taxon>Magnoliopsida</taxon>
        <taxon>Liliopsida</taxon>
        <taxon>Poales</taxon>
        <taxon>Poaceae</taxon>
        <taxon>PACMAD clade</taxon>
        <taxon>Arundinoideae</taxon>
        <taxon>Arundineae</taxon>
        <taxon>Arundo</taxon>
    </lineage>
</organism>
<name>A0A0A9DJB6_ARUDO</name>
<sequence length="54" mass="6357">MCRVWSWQLIPIGLPSVKTPLGYLPSVSKKRRRCVYHELSSVLLYNQMETCVCW</sequence>
<protein>
    <submittedName>
        <fullName evidence="1">Uncharacterized protein</fullName>
    </submittedName>
</protein>
<dbReference type="AlphaFoldDB" id="A0A0A9DJB6"/>
<accession>A0A0A9DJB6</accession>
<reference evidence="1" key="2">
    <citation type="journal article" date="2015" name="Data Brief">
        <title>Shoot transcriptome of the giant reed, Arundo donax.</title>
        <authorList>
            <person name="Barrero R.A."/>
            <person name="Guerrero F.D."/>
            <person name="Moolhuijzen P."/>
            <person name="Goolsby J.A."/>
            <person name="Tidwell J."/>
            <person name="Bellgard S.E."/>
            <person name="Bellgard M.I."/>
        </authorList>
    </citation>
    <scope>NUCLEOTIDE SEQUENCE</scope>
    <source>
        <tissue evidence="1">Shoot tissue taken approximately 20 cm above the soil surface</tissue>
    </source>
</reference>
<proteinExistence type="predicted"/>